<sequence>MTHATTERLRKLAALVTGGMGGERENAEAIFERLLKESGLRREDFIGADERVSRHPVSIATAMERELLLQVIAKVTDNREATVYYTRGKLSPVKFEATEPQAAEIKFLFALYRRALKVESERLYIAFINKHALFAPSPRPSSIPAKPMDPAERARLAAMMEGMANVTPHKALENRNDR</sequence>
<keyword evidence="2" id="KW-1185">Reference proteome</keyword>
<evidence type="ECO:0008006" key="3">
    <source>
        <dbReference type="Google" id="ProtNLM"/>
    </source>
</evidence>
<dbReference type="RefSeq" id="WP_013477837.1">
    <property type="nucleotide sequence ID" value="NC_014816.1"/>
</dbReference>
<dbReference type="eggNOG" id="ENOG5033FJH">
    <property type="taxonomic scope" value="Bacteria"/>
</dbReference>
<dbReference type="Proteomes" id="UP000001492">
    <property type="component" value="Chromosome 1"/>
</dbReference>
<evidence type="ECO:0000313" key="2">
    <source>
        <dbReference type="Proteomes" id="UP000001492"/>
    </source>
</evidence>
<proteinExistence type="predicted"/>
<dbReference type="STRING" id="573065.Astex_0305"/>
<organism evidence="1 2">
    <name type="scientific">Asticcacaulis excentricus (strain ATCC 15261 / DSM 4724 / KCTC 12464 / NCIMB 9791 / VKM B-1370 / CB 48)</name>
    <dbReference type="NCBI Taxonomy" id="573065"/>
    <lineage>
        <taxon>Bacteria</taxon>
        <taxon>Pseudomonadati</taxon>
        <taxon>Pseudomonadota</taxon>
        <taxon>Alphaproteobacteria</taxon>
        <taxon>Caulobacterales</taxon>
        <taxon>Caulobacteraceae</taxon>
        <taxon>Asticcacaulis</taxon>
    </lineage>
</organism>
<dbReference type="OrthoDB" id="2061625at2"/>
<protein>
    <recommendedName>
        <fullName evidence="3">DUF2786 domain-containing protein</fullName>
    </recommendedName>
</protein>
<dbReference type="HOGENOM" id="CLU_1507662_0_0_5"/>
<evidence type="ECO:0000313" key="1">
    <source>
        <dbReference type="EMBL" id="ADU12003.1"/>
    </source>
</evidence>
<gene>
    <name evidence="1" type="ordered locus">Astex_0305</name>
</gene>
<dbReference type="KEGG" id="aex:Astex_0305"/>
<name>E8RPM6_ASTEC</name>
<accession>E8RPM6</accession>
<dbReference type="EMBL" id="CP002395">
    <property type="protein sequence ID" value="ADU12003.1"/>
    <property type="molecule type" value="Genomic_DNA"/>
</dbReference>
<dbReference type="AlphaFoldDB" id="E8RPM6"/>
<reference evidence="2" key="1">
    <citation type="submission" date="2010-12" db="EMBL/GenBank/DDBJ databases">
        <title>Complete sequence of chromosome 1 of Asticcacaulis excentricus CB 48.</title>
        <authorList>
            <consortium name="US DOE Joint Genome Institute"/>
            <person name="Lucas S."/>
            <person name="Copeland A."/>
            <person name="Lapidus A."/>
            <person name="Cheng J.-F."/>
            <person name="Bruce D."/>
            <person name="Goodwin L."/>
            <person name="Pitluck S."/>
            <person name="Teshima H."/>
            <person name="Davenport K."/>
            <person name="Detter J.C."/>
            <person name="Han C."/>
            <person name="Tapia R."/>
            <person name="Land M."/>
            <person name="Hauser L."/>
            <person name="Jeffries C."/>
            <person name="Kyrpides N."/>
            <person name="Ivanova N."/>
            <person name="Ovchinnikova G."/>
            <person name="Brun Y.V."/>
            <person name="Woyke T."/>
        </authorList>
    </citation>
    <scope>NUCLEOTIDE SEQUENCE [LARGE SCALE GENOMIC DNA]</scope>
    <source>
        <strain evidence="2">ATCC 15261 / DSM 4724 / KCTC 12464 / NCIMB 9791 / VKM B-1370 / CB 48</strain>
    </source>
</reference>